<dbReference type="SMART" id="SM00028">
    <property type="entry name" value="TPR"/>
    <property type="match status" value="3"/>
</dbReference>
<feature type="chain" id="PRO_5039908035" description="Tetratricopeptide repeat protein" evidence="4">
    <location>
        <begin position="24"/>
        <end position="359"/>
    </location>
</feature>
<dbReference type="EMBL" id="JADBJN010000001">
    <property type="protein sequence ID" value="KAG5683649.1"/>
    <property type="molecule type" value="Genomic_DNA"/>
</dbReference>
<dbReference type="PANTHER" id="PTHR16091:SF3">
    <property type="entry name" value="TETRATRICOPEPTIDE REPEAT PROTEIN 17"/>
    <property type="match status" value="1"/>
</dbReference>
<dbReference type="Proteomes" id="UP001107558">
    <property type="component" value="Chromosome 1"/>
</dbReference>
<keyword evidence="6" id="KW-1185">Reference proteome</keyword>
<keyword evidence="1" id="KW-0802">TPR repeat</keyword>
<feature type="signal peptide" evidence="4">
    <location>
        <begin position="1"/>
        <end position="23"/>
    </location>
</feature>
<dbReference type="Pfam" id="PF13181">
    <property type="entry name" value="TPR_8"/>
    <property type="match status" value="1"/>
</dbReference>
<dbReference type="PANTHER" id="PTHR16091">
    <property type="entry name" value="TTC17 PROTEIN"/>
    <property type="match status" value="1"/>
</dbReference>
<evidence type="ECO:0000313" key="6">
    <source>
        <dbReference type="Proteomes" id="UP001107558"/>
    </source>
</evidence>
<evidence type="ECO:0000313" key="5">
    <source>
        <dbReference type="EMBL" id="KAG5683649.1"/>
    </source>
</evidence>
<dbReference type="PROSITE" id="PS50005">
    <property type="entry name" value="TPR"/>
    <property type="match status" value="2"/>
</dbReference>
<evidence type="ECO:0000256" key="4">
    <source>
        <dbReference type="SAM" id="SignalP"/>
    </source>
</evidence>
<evidence type="ECO:0008006" key="7">
    <source>
        <dbReference type="Google" id="ProtNLM"/>
    </source>
</evidence>
<dbReference type="InterPro" id="IPR011990">
    <property type="entry name" value="TPR-like_helical_dom_sf"/>
</dbReference>
<keyword evidence="3" id="KW-1133">Transmembrane helix</keyword>
<dbReference type="SUPFAM" id="SSF48452">
    <property type="entry name" value="TPR-like"/>
    <property type="match status" value="1"/>
</dbReference>
<gene>
    <name evidence="5" type="ORF">PVAND_012920</name>
</gene>
<feature type="compositionally biased region" description="Low complexity" evidence="2">
    <location>
        <begin position="79"/>
        <end position="88"/>
    </location>
</feature>
<keyword evidence="3" id="KW-0472">Membrane</keyword>
<dbReference type="AlphaFoldDB" id="A0A9J6CN43"/>
<feature type="region of interest" description="Disordered" evidence="2">
    <location>
        <begin position="79"/>
        <end position="105"/>
    </location>
</feature>
<comment type="caution">
    <text evidence="5">The sequence shown here is derived from an EMBL/GenBank/DDBJ whole genome shotgun (WGS) entry which is preliminary data.</text>
</comment>
<evidence type="ECO:0000256" key="3">
    <source>
        <dbReference type="SAM" id="Phobius"/>
    </source>
</evidence>
<dbReference type="InterPro" id="IPR019734">
    <property type="entry name" value="TPR_rpt"/>
</dbReference>
<sequence>MEQQFISLLYLLFLQVAFINTKSQLFTLKNNKIVMLSPNVIEELDEVFYIISTTESQLGTTWIKESDNYDFTIDVESHSNSDNNNKSSIYHKTENNSTKQQKEDEQQYEVLDCGATVNFTIFDDLVGVSNRKSHKILPEPDVLFTFTTKAKSGKMRKNFDVDALEAKLRKAKRDKPRSVQLYNQIGNFHRIKGNALLSIECFRKALSINPTNSEVILNLARVLFQHGYLEDAIYLTRRSLEVHSSDIRATWRQYFTLGEIFKKYGNIQESILHLRHALELSPQHDKIVQALEDIEKIKLSNVHVYTILIILILVIFVLIVMRYLNHDDFCSSDAESKPQKIRCFKIRGAMSKVRVIRRK</sequence>
<dbReference type="GO" id="GO:0005737">
    <property type="term" value="C:cytoplasm"/>
    <property type="evidence" value="ECO:0007669"/>
    <property type="project" value="TreeGrafter"/>
</dbReference>
<dbReference type="GO" id="GO:0015629">
    <property type="term" value="C:actin cytoskeleton"/>
    <property type="evidence" value="ECO:0007669"/>
    <property type="project" value="TreeGrafter"/>
</dbReference>
<dbReference type="InterPro" id="IPR052630">
    <property type="entry name" value="TTC17"/>
</dbReference>
<keyword evidence="4" id="KW-0732">Signal</keyword>
<protein>
    <recommendedName>
        <fullName evidence="7">Tetratricopeptide repeat protein</fullName>
    </recommendedName>
</protein>
<proteinExistence type="predicted"/>
<dbReference type="Pfam" id="PF13431">
    <property type="entry name" value="TPR_17"/>
    <property type="match status" value="1"/>
</dbReference>
<name>A0A9J6CN43_POLVA</name>
<dbReference type="GO" id="GO:0030041">
    <property type="term" value="P:actin filament polymerization"/>
    <property type="evidence" value="ECO:0007669"/>
    <property type="project" value="TreeGrafter"/>
</dbReference>
<reference evidence="5" key="1">
    <citation type="submission" date="2021-03" db="EMBL/GenBank/DDBJ databases">
        <title>Chromosome level genome of the anhydrobiotic midge Polypedilum vanderplanki.</title>
        <authorList>
            <person name="Yoshida Y."/>
            <person name="Kikawada T."/>
            <person name="Gusev O."/>
        </authorList>
    </citation>
    <scope>NUCLEOTIDE SEQUENCE</scope>
    <source>
        <strain evidence="5">NIAS01</strain>
        <tissue evidence="5">Whole body or cell culture</tissue>
    </source>
</reference>
<accession>A0A9J6CN43</accession>
<evidence type="ECO:0000256" key="1">
    <source>
        <dbReference type="PROSITE-ProRule" id="PRU00339"/>
    </source>
</evidence>
<feature type="repeat" description="TPR" evidence="1">
    <location>
        <begin position="179"/>
        <end position="212"/>
    </location>
</feature>
<organism evidence="5 6">
    <name type="scientific">Polypedilum vanderplanki</name>
    <name type="common">Sleeping chironomid midge</name>
    <dbReference type="NCBI Taxonomy" id="319348"/>
    <lineage>
        <taxon>Eukaryota</taxon>
        <taxon>Metazoa</taxon>
        <taxon>Ecdysozoa</taxon>
        <taxon>Arthropoda</taxon>
        <taxon>Hexapoda</taxon>
        <taxon>Insecta</taxon>
        <taxon>Pterygota</taxon>
        <taxon>Neoptera</taxon>
        <taxon>Endopterygota</taxon>
        <taxon>Diptera</taxon>
        <taxon>Nematocera</taxon>
        <taxon>Chironomoidea</taxon>
        <taxon>Chironomidae</taxon>
        <taxon>Chironominae</taxon>
        <taxon>Polypedilum</taxon>
        <taxon>Polypedilum</taxon>
    </lineage>
</organism>
<dbReference type="Gene3D" id="1.25.40.10">
    <property type="entry name" value="Tetratricopeptide repeat domain"/>
    <property type="match status" value="1"/>
</dbReference>
<feature type="repeat" description="TPR" evidence="1">
    <location>
        <begin position="251"/>
        <end position="284"/>
    </location>
</feature>
<feature type="transmembrane region" description="Helical" evidence="3">
    <location>
        <begin position="302"/>
        <end position="324"/>
    </location>
</feature>
<dbReference type="OrthoDB" id="79426at2759"/>
<keyword evidence="3" id="KW-0812">Transmembrane</keyword>
<evidence type="ECO:0000256" key="2">
    <source>
        <dbReference type="SAM" id="MobiDB-lite"/>
    </source>
</evidence>